<proteinExistence type="inferred from homology"/>
<keyword evidence="7" id="KW-1185">Reference proteome</keyword>
<evidence type="ECO:0000256" key="3">
    <source>
        <dbReference type="ARBA" id="ARBA00022801"/>
    </source>
</evidence>
<keyword evidence="3" id="KW-0378">Hydrolase</keyword>
<dbReference type="KEGG" id="mgik:GO620_013510"/>
<dbReference type="SUPFAM" id="SSF52540">
    <property type="entry name" value="P-loop containing nucleoside triphosphate hydrolases"/>
    <property type="match status" value="1"/>
</dbReference>
<dbReference type="GO" id="GO:0003924">
    <property type="term" value="F:GTPase activity"/>
    <property type="evidence" value="ECO:0007669"/>
    <property type="project" value="InterPro"/>
</dbReference>
<gene>
    <name evidence="6" type="primary">meaB</name>
    <name evidence="6" type="ORF">GO620_013510</name>
</gene>
<dbReference type="InterPro" id="IPR052040">
    <property type="entry name" value="GTPase/Isobutyryl-CoA_mutase"/>
</dbReference>
<protein>
    <submittedName>
        <fullName evidence="6">Methylmalonyl Co-A mutase-associated GTPase MeaB</fullName>
    </submittedName>
</protein>
<comment type="similarity">
    <text evidence="1">Belongs to the SIMIBI class G3E GTPase family. ArgK/MeaB subfamily.</text>
</comment>
<dbReference type="GO" id="GO:0005525">
    <property type="term" value="F:GTP binding"/>
    <property type="evidence" value="ECO:0007669"/>
    <property type="project" value="UniProtKB-KW"/>
</dbReference>
<dbReference type="NCBIfam" id="TIGR00750">
    <property type="entry name" value="lao"/>
    <property type="match status" value="1"/>
</dbReference>
<dbReference type="CDD" id="cd03114">
    <property type="entry name" value="MMAA-like"/>
    <property type="match status" value="1"/>
</dbReference>
<keyword evidence="4" id="KW-0342">GTP-binding</keyword>
<keyword evidence="2" id="KW-0547">Nucleotide-binding</keyword>
<evidence type="ECO:0000256" key="4">
    <source>
        <dbReference type="ARBA" id="ARBA00023134"/>
    </source>
</evidence>
<evidence type="ECO:0000313" key="7">
    <source>
        <dbReference type="Proteomes" id="UP000429232"/>
    </source>
</evidence>
<evidence type="ECO:0000256" key="2">
    <source>
        <dbReference type="ARBA" id="ARBA00022741"/>
    </source>
</evidence>
<dbReference type="InterPro" id="IPR005129">
    <property type="entry name" value="GTPase_ArgK"/>
</dbReference>
<dbReference type="RefSeq" id="WP_157526857.1">
    <property type="nucleotide sequence ID" value="NZ_CP066775.1"/>
</dbReference>
<accession>A0A6I4I2U2</accession>
<dbReference type="EMBL" id="CP066775">
    <property type="protein sequence ID" value="QQL49185.1"/>
    <property type="molecule type" value="Genomic_DNA"/>
</dbReference>
<organism evidence="6 7">
    <name type="scientific">Mucilaginibacter ginkgonis</name>
    <dbReference type="NCBI Taxonomy" id="2682091"/>
    <lineage>
        <taxon>Bacteria</taxon>
        <taxon>Pseudomonadati</taxon>
        <taxon>Bacteroidota</taxon>
        <taxon>Sphingobacteriia</taxon>
        <taxon>Sphingobacteriales</taxon>
        <taxon>Sphingobacteriaceae</taxon>
        <taxon>Mucilaginibacter</taxon>
    </lineage>
</organism>
<sequence>MPGKLDNLKVSNFKEVARALTLVENDLPGSADLLKNLSFNNQCPVIGITGPPGAGKSTLVNQLITNLTANGKYVAVLAIDPTSPFNFGSLLGDRIRMASHFNSPNVFIRSLATRGSLGGLSAKTIEMADVLRASGFDYVIVETVGVGQSEVEIAGLADMTFVVLVPEAGDEIQNIKSGLMEIADAFILNKADRPGADEFANQLQKLLHQNPKVVPIIKAIATENSGISQIAKFIRQDRMHDNQRKLFLAAEKVYQLIKEKRMAGVDRQKLRLDVAEAFEKNNTFNLYSFAEAYS</sequence>
<dbReference type="AlphaFoldDB" id="A0A6I4I2U2"/>
<dbReference type="Proteomes" id="UP000429232">
    <property type="component" value="Chromosome"/>
</dbReference>
<evidence type="ECO:0000256" key="1">
    <source>
        <dbReference type="ARBA" id="ARBA00009625"/>
    </source>
</evidence>
<name>A0A6I4I2U2_9SPHI</name>
<keyword evidence="5" id="KW-0143">Chaperone</keyword>
<reference evidence="6 7" key="1">
    <citation type="submission" date="2020-12" db="EMBL/GenBank/DDBJ databases">
        <title>HMF7856_wgs.fasta genome submission.</title>
        <authorList>
            <person name="Kang H."/>
            <person name="Kim H."/>
            <person name="Joh K."/>
        </authorList>
    </citation>
    <scope>NUCLEOTIDE SEQUENCE [LARGE SCALE GENOMIC DNA]</scope>
    <source>
        <strain evidence="6 7">HMF7856</strain>
    </source>
</reference>
<dbReference type="InterPro" id="IPR027417">
    <property type="entry name" value="P-loop_NTPase"/>
</dbReference>
<dbReference type="Gene3D" id="3.40.50.300">
    <property type="entry name" value="P-loop containing nucleotide triphosphate hydrolases"/>
    <property type="match status" value="1"/>
</dbReference>
<dbReference type="PANTHER" id="PTHR43087:SF1">
    <property type="entry name" value="LAO_AO TRANSPORT SYSTEM ATPASE"/>
    <property type="match status" value="1"/>
</dbReference>
<dbReference type="Pfam" id="PF03308">
    <property type="entry name" value="MeaB"/>
    <property type="match status" value="1"/>
</dbReference>
<evidence type="ECO:0000256" key="5">
    <source>
        <dbReference type="ARBA" id="ARBA00023186"/>
    </source>
</evidence>
<evidence type="ECO:0000313" key="6">
    <source>
        <dbReference type="EMBL" id="QQL49185.1"/>
    </source>
</evidence>
<dbReference type="PANTHER" id="PTHR43087">
    <property type="entry name" value="LYSINE/ARGININE/ORNITHINE TRANSPORT SYSTEM KINASE"/>
    <property type="match status" value="1"/>
</dbReference>